<dbReference type="SUPFAM" id="SSF49373">
    <property type="entry name" value="Invasin/intimin cell-adhesion fragments"/>
    <property type="match status" value="1"/>
</dbReference>
<dbReference type="SUPFAM" id="SSF158911">
    <property type="entry name" value="NEAT domain-like"/>
    <property type="match status" value="2"/>
</dbReference>
<dbReference type="SUPFAM" id="SSF69360">
    <property type="entry name" value="Cell wall binding repeat"/>
    <property type="match status" value="1"/>
</dbReference>
<dbReference type="InterPro" id="IPR037250">
    <property type="entry name" value="NEAT_dom_sf"/>
</dbReference>
<dbReference type="Gene3D" id="2.10.270.10">
    <property type="entry name" value="Cholin Binding"/>
    <property type="match status" value="1"/>
</dbReference>
<comment type="subcellular location">
    <subcellularLocation>
        <location evidence="1">Cell envelope</location>
    </subcellularLocation>
</comment>
<evidence type="ECO:0000256" key="3">
    <source>
        <dbReference type="ARBA" id="ARBA00022737"/>
    </source>
</evidence>
<name>A0A6L5XXR3_9FIRM</name>
<dbReference type="PROSITE" id="PS50978">
    <property type="entry name" value="NEAT"/>
    <property type="match status" value="1"/>
</dbReference>
<dbReference type="SMART" id="SM00635">
    <property type="entry name" value="BID_2"/>
    <property type="match status" value="1"/>
</dbReference>
<proteinExistence type="predicted"/>
<keyword evidence="3" id="KW-0677">Repeat</keyword>
<dbReference type="Proteomes" id="UP000482209">
    <property type="component" value="Unassembled WGS sequence"/>
</dbReference>
<dbReference type="InterPro" id="IPR006635">
    <property type="entry name" value="NEAT_dom"/>
</dbReference>
<organism evidence="6 7">
    <name type="scientific">Velocimicrobium porci</name>
    <dbReference type="NCBI Taxonomy" id="2606634"/>
    <lineage>
        <taxon>Bacteria</taxon>
        <taxon>Bacillati</taxon>
        <taxon>Bacillota</taxon>
        <taxon>Clostridia</taxon>
        <taxon>Lachnospirales</taxon>
        <taxon>Lachnospiraceae</taxon>
        <taxon>Velocimicrobium</taxon>
    </lineage>
</organism>
<dbReference type="EMBL" id="VUMT01000008">
    <property type="protein sequence ID" value="MSS63555.1"/>
    <property type="molecule type" value="Genomic_DNA"/>
</dbReference>
<evidence type="ECO:0000256" key="2">
    <source>
        <dbReference type="ARBA" id="ARBA00022729"/>
    </source>
</evidence>
<dbReference type="InterPro" id="IPR003343">
    <property type="entry name" value="Big_2"/>
</dbReference>
<evidence type="ECO:0000256" key="4">
    <source>
        <dbReference type="SAM" id="MobiDB-lite"/>
    </source>
</evidence>
<evidence type="ECO:0000259" key="5">
    <source>
        <dbReference type="PROSITE" id="PS50978"/>
    </source>
</evidence>
<reference evidence="6 7" key="1">
    <citation type="submission" date="2019-08" db="EMBL/GenBank/DDBJ databases">
        <title>In-depth cultivation of the pig gut microbiome towards novel bacterial diversity and tailored functional studies.</title>
        <authorList>
            <person name="Wylensek D."/>
            <person name="Hitch T.C.A."/>
            <person name="Clavel T."/>
        </authorList>
    </citation>
    <scope>NUCLEOTIDE SEQUENCE [LARGE SCALE GENOMIC DNA]</scope>
    <source>
        <strain evidence="6 7">WCA-693-APC-MOT-I</strain>
    </source>
</reference>
<evidence type="ECO:0000256" key="1">
    <source>
        <dbReference type="ARBA" id="ARBA00004196"/>
    </source>
</evidence>
<feature type="region of interest" description="Disordered" evidence="4">
    <location>
        <begin position="199"/>
        <end position="250"/>
    </location>
</feature>
<protein>
    <recommendedName>
        <fullName evidence="5">NEAT domain-containing protein</fullName>
    </recommendedName>
</protein>
<dbReference type="AlphaFoldDB" id="A0A6L5XXR3"/>
<dbReference type="Gene3D" id="2.60.40.1850">
    <property type="match status" value="3"/>
</dbReference>
<gene>
    <name evidence="6" type="ORF">FYJ58_06645</name>
</gene>
<dbReference type="CDD" id="cd06920">
    <property type="entry name" value="NEAT"/>
    <property type="match status" value="1"/>
</dbReference>
<keyword evidence="7" id="KW-1185">Reference proteome</keyword>
<keyword evidence="2" id="KW-0732">Signal</keyword>
<sequence length="787" mass="87749">MRIKEDMMKGHYVFKQCLSVLLAFVMVLGMGTPNMARARETEKAAIGDGIYTIPVNLWKAASDAPSMGNAGIEHTATLKVENGEGTLTLTMKKLSFSGLEGYLSQLNVMSDITFNENGYPIDYRKVPAIVLSTYDTVDNYNNESSTDENCRGRLYPKELSIPVTVGEEYTWVHMYVPIMGSFGAGDQEARIKLDYENAVKEESENEQNKTAQEEKQQDEEEPGENQETKEQDTENQNQQGQQNNNEKESENAVAEYTLKDGNYNTTVQFRKVAIEETSMANSIIKSAQLQVKSNKTTVILETQPLVVFGQTAYIQGLQYLDSGEYKEAQVTKMDNEKHIMELTFTLSKNVNYTDIKLNSGRWQEARLYIDFANAIEKKEAGISLDKSSIDLVKTEEAVIKAIVTGDSDKVVWSSENQTIASVTQAGVVTAKKAGVTTIKAEANGVTASCVVIVKEKTADINQGLEDGTYQVSVSLWHAYKDQPSMGNAALGQSGKLVIQNGMGTLYVNLSALSFQGKTGYLSEITPAEIIGYYNVVDQFNGKNSTDERCKGKNYPKRIAISVLPKEEYTNVHVYVPVMGSLGAGNQEARLKINYSSIRKISSSILTETADSSNSTIKEETSSTTDTKQELVIKQPTDEKENEESKENNKTTDSPSNKIDLNGFQKKGDEKYYYVNGKKVISKLIKSDGKKYYFDKNGKMVTSKMVTYKNEKYYVGKNGVAVTSKVVTYKGNRYYFNKSGKMITSKIVTYKENKYYAQKNGKLAVSKWVTVKGIKYYFDKSGKLIKQK</sequence>
<dbReference type="Pfam" id="PF02368">
    <property type="entry name" value="Big_2"/>
    <property type="match status" value="1"/>
</dbReference>
<dbReference type="GO" id="GO:0030313">
    <property type="term" value="C:cell envelope"/>
    <property type="evidence" value="ECO:0007669"/>
    <property type="project" value="UniProtKB-SubCell"/>
</dbReference>
<accession>A0A6L5XXR3</accession>
<feature type="region of interest" description="Disordered" evidence="4">
    <location>
        <begin position="608"/>
        <end position="662"/>
    </location>
</feature>
<feature type="domain" description="NEAT" evidence="5">
    <location>
        <begin position="46"/>
        <end position="211"/>
    </location>
</feature>
<comment type="caution">
    <text evidence="6">The sequence shown here is derived from an EMBL/GenBank/DDBJ whole genome shotgun (WGS) entry which is preliminary data.</text>
</comment>
<feature type="compositionally biased region" description="Basic and acidic residues" evidence="4">
    <location>
        <begin position="616"/>
        <end position="649"/>
    </location>
</feature>
<dbReference type="InterPro" id="IPR008964">
    <property type="entry name" value="Invasin/intimin_cell_adhesion"/>
</dbReference>
<dbReference type="Pfam" id="PF19127">
    <property type="entry name" value="Choline_bind_3"/>
    <property type="match status" value="2"/>
</dbReference>
<evidence type="ECO:0000313" key="6">
    <source>
        <dbReference type="EMBL" id="MSS63555.1"/>
    </source>
</evidence>
<dbReference type="InterPro" id="IPR018337">
    <property type="entry name" value="Cell_wall/Cho-bd_repeat"/>
</dbReference>
<dbReference type="Gene3D" id="2.60.40.1080">
    <property type="match status" value="1"/>
</dbReference>
<evidence type="ECO:0000313" key="7">
    <source>
        <dbReference type="Proteomes" id="UP000482209"/>
    </source>
</evidence>
<feature type="compositionally biased region" description="Low complexity" evidence="4">
    <location>
        <begin position="234"/>
        <end position="244"/>
    </location>
</feature>